<dbReference type="OrthoDB" id="8070503at2759"/>
<gene>
    <name evidence="4" type="primary">ana1</name>
</gene>
<feature type="compositionally biased region" description="Acidic residues" evidence="2">
    <location>
        <begin position="197"/>
        <end position="207"/>
    </location>
</feature>
<evidence type="ECO:0000313" key="3">
    <source>
        <dbReference type="Proteomes" id="UP001652661"/>
    </source>
</evidence>
<feature type="compositionally biased region" description="Basic and acidic residues" evidence="2">
    <location>
        <begin position="1049"/>
        <end position="1071"/>
    </location>
</feature>
<name>A0A6P4HX66_DROKI</name>
<feature type="compositionally biased region" description="Polar residues" evidence="2">
    <location>
        <begin position="1462"/>
        <end position="1472"/>
    </location>
</feature>
<feature type="compositionally biased region" description="Polar residues" evidence="2">
    <location>
        <begin position="1519"/>
        <end position="1528"/>
    </location>
</feature>
<feature type="coiled-coil region" evidence="1">
    <location>
        <begin position="564"/>
        <end position="616"/>
    </location>
</feature>
<evidence type="ECO:0000256" key="1">
    <source>
        <dbReference type="SAM" id="Coils"/>
    </source>
</evidence>
<feature type="compositionally biased region" description="Basic and acidic residues" evidence="2">
    <location>
        <begin position="1091"/>
        <end position="1101"/>
    </location>
</feature>
<evidence type="ECO:0000256" key="2">
    <source>
        <dbReference type="SAM" id="MobiDB-lite"/>
    </source>
</evidence>
<feature type="compositionally biased region" description="Polar residues" evidence="2">
    <location>
        <begin position="895"/>
        <end position="908"/>
    </location>
</feature>
<feature type="compositionally biased region" description="Low complexity" evidence="2">
    <location>
        <begin position="1104"/>
        <end position="1130"/>
    </location>
</feature>
<reference evidence="4" key="1">
    <citation type="submission" date="2025-08" db="UniProtKB">
        <authorList>
            <consortium name="RefSeq"/>
        </authorList>
    </citation>
    <scope>IDENTIFICATION</scope>
    <source>
        <strain evidence="4">14028-0561.14</strain>
        <tissue evidence="4">Whole fly</tissue>
    </source>
</reference>
<feature type="region of interest" description="Disordered" evidence="2">
    <location>
        <begin position="124"/>
        <end position="227"/>
    </location>
</feature>
<feature type="compositionally biased region" description="Polar residues" evidence="2">
    <location>
        <begin position="1672"/>
        <end position="1690"/>
    </location>
</feature>
<feature type="region of interest" description="Disordered" evidence="2">
    <location>
        <begin position="506"/>
        <end position="528"/>
    </location>
</feature>
<feature type="region of interest" description="Disordered" evidence="2">
    <location>
        <begin position="1168"/>
        <end position="1277"/>
    </location>
</feature>
<feature type="compositionally biased region" description="Polar residues" evidence="2">
    <location>
        <begin position="1249"/>
        <end position="1259"/>
    </location>
</feature>
<proteinExistence type="predicted"/>
<organism evidence="3 4">
    <name type="scientific">Drosophila kikkawai</name>
    <name type="common">Fruit fly</name>
    <dbReference type="NCBI Taxonomy" id="30033"/>
    <lineage>
        <taxon>Eukaryota</taxon>
        <taxon>Metazoa</taxon>
        <taxon>Ecdysozoa</taxon>
        <taxon>Arthropoda</taxon>
        <taxon>Hexapoda</taxon>
        <taxon>Insecta</taxon>
        <taxon>Pterygota</taxon>
        <taxon>Neoptera</taxon>
        <taxon>Endopterygota</taxon>
        <taxon>Diptera</taxon>
        <taxon>Brachycera</taxon>
        <taxon>Muscomorpha</taxon>
        <taxon>Ephydroidea</taxon>
        <taxon>Drosophilidae</taxon>
        <taxon>Drosophila</taxon>
        <taxon>Sophophora</taxon>
    </lineage>
</organism>
<feature type="compositionally biased region" description="Low complexity" evidence="2">
    <location>
        <begin position="353"/>
        <end position="368"/>
    </location>
</feature>
<accession>A0A6P4HX66</accession>
<feature type="compositionally biased region" description="Basic residues" evidence="2">
    <location>
        <begin position="124"/>
        <end position="133"/>
    </location>
</feature>
<protein>
    <submittedName>
        <fullName evidence="4">Uncharacterized protein ana1</fullName>
    </submittedName>
</protein>
<feature type="compositionally biased region" description="Basic and acidic residues" evidence="2">
    <location>
        <begin position="167"/>
        <end position="188"/>
    </location>
</feature>
<feature type="region of interest" description="Disordered" evidence="2">
    <location>
        <begin position="1462"/>
        <end position="1560"/>
    </location>
</feature>
<dbReference type="OMA" id="RPAIVTC"/>
<feature type="region of interest" description="Disordered" evidence="2">
    <location>
        <begin position="1048"/>
        <end position="1132"/>
    </location>
</feature>
<feature type="compositionally biased region" description="Low complexity" evidence="2">
    <location>
        <begin position="506"/>
        <end position="518"/>
    </location>
</feature>
<dbReference type="Proteomes" id="UP001652661">
    <property type="component" value="Chromosome 3R"/>
</dbReference>
<evidence type="ECO:0000313" key="4">
    <source>
        <dbReference type="RefSeq" id="XP_017020295.1"/>
    </source>
</evidence>
<feature type="region of interest" description="Disordered" evidence="2">
    <location>
        <begin position="1658"/>
        <end position="1702"/>
    </location>
</feature>
<sequence>MALQVNGTFGRRPISRLDDPERVRKDLESRSRITRLQQVRVASNNMAKTVRDNVSVEWQRQLDKLERVKQKEQDAWRENVLAKKHQDYRTAIFQVGGAHRAAREENERIERERLQRLEKIKNCRKQAARRSLKPKAPNVQLLPTNEMNLNPEGRVTAGTQTPTQTQAEDKENRLRGGQEKPSCKDKSNSKRCCGPNIDEDESSEDDSSILTNKSPTSSGRLQKTPPVILDVDMDDTLSETVNDDQGLEINDRFMQTNRKFSHVVRPNQDVSPERTENQRRPRFTQITDLVRRTETMTSIRTEPRCLKEPEVAEAKPPSPTKSLPRSPTKTVIQIEAVSNMATKSTGSPKKRISGSPKKSSLGSSQQQPARRAGLKTNPPPAKIIDPGILRNPKGKTHPTLPKMPAALRESAPPTRSDPVQEPLENLLPIPQQVNLPQHMPVMPNPPMPQAYPLPQAQPYIHMYPQAAMQPYAMPYSMPYPMPPHPMYAQQPMQVPVVTAPMSTTTQSTVSTSTTTVQQGPRTVQSGGRVQFYDHGNKYHRTYEAPTQSVQCNEKDPSQLNAMDHARIENQLRELREQELDKLRKITKDRGQKALEREQIRRDCAELTEKLDAMTQQDPQLLPSDANFIASHRYTDVAARREQKMNQAMEQMLLRPAIITCPEVGTKSGPTTSARSKVSAPEAINLGEHPARGNRNDLGSTESCCSILLDYAEDQSKQLRSDIKAQKNNSTKSMRLRGLLERIEIIRGQLLEELQAGEDAASKGDNAQKLIDNIRQERADILAERTRSLNERESDLQQKEAILDQRLKDFYKEVKNKKSSQTENGKAAPKLDQPLEIIIKVKSDGTVKQFLPRGKSKTRGTVETKVNGKEVTTSTTETTPREEPEVATVRKPAPQDQRQNSFDSNSTAYRSLPPVSYKSFNPTEASPSAAPPLHPLIAQYIDRLLAMSTENVEAIAVSSSDLTTPSPSIINTSNNIAPEVDREYANAVNAERMERVETFIAENRSFVNDLEDSIRCQQQLQREQQAHDMESSLRTFDKIWKQRFAANQEEANKKAKEKERQDGSKRLQEVNKRVTAQDNRKATGERNSQQRTETRVQYEKVTRMGSQSSGSKSVSVTQKSKTKSTSEASSARQLDRFEELTENCTTRIAELTDLITKVREEKQRLVEVTLTSNSDGERQSTEYLELPTGQKQTRSRTQSERSDSQTASISEGLPLQKNKPTAASRDSGIADSRPLTAQGHVNVDIEPVSLGSSTQSNAMRNRSKAPPATIRRYSPQLDEEDLGHELSTITEVETPGQSHIVAATPVPRPFPNFDQYAKELHLDLTHIRADESQQLQSDFNNLVEVVHQHIGADYREFPSINAYLHNITTTNVHVEVDGDQDQGTLRTADLIRRLRVVNMKIREFPKRKDYLQKLLERQPADERQMIDSASLEQDSSDSLDIERELRQRKILKSSFRRGNVTETTLTAQEVASSTRRESVAPATTEAPNESGIDHLSGSNYSSDPRWHAADHKRRNRSRNMESSTASTSPERLPRRSRMQSGERSHDESDLQDASQLGRPLNIREYLTRELLKHREQPGDASAESSDESLRGHFIKSFLHSFSPSTTPLTPAVGVSHATGATNDRQKTSTPMGSFNSLANKTGSIQSTGTALFSGESRLSLVHYPDGTPPIPYEQQSKLSTNHNPSPSQRMSSGRKAPRKTTRQ</sequence>
<feature type="compositionally biased region" description="Basic and acidic residues" evidence="2">
    <location>
        <begin position="301"/>
        <end position="313"/>
    </location>
</feature>
<dbReference type="RefSeq" id="XP_017020295.1">
    <property type="nucleotide sequence ID" value="XM_017164806.2"/>
</dbReference>
<keyword evidence="3" id="KW-1185">Reference proteome</keyword>
<feature type="region of interest" description="Disordered" evidence="2">
    <location>
        <begin position="850"/>
        <end position="909"/>
    </location>
</feature>
<keyword evidence="1" id="KW-0175">Coiled coil</keyword>
<feature type="region of interest" description="Disordered" evidence="2">
    <location>
        <begin position="300"/>
        <end position="420"/>
    </location>
</feature>
<feature type="compositionally biased region" description="Polar residues" evidence="2">
    <location>
        <begin position="209"/>
        <end position="221"/>
    </location>
</feature>
<feature type="compositionally biased region" description="Polar residues" evidence="2">
    <location>
        <begin position="320"/>
        <end position="331"/>
    </location>
</feature>